<comment type="similarity">
    <text evidence="1">Belongs to the glycosyltransferase 2 family.</text>
</comment>
<dbReference type="RefSeq" id="WP_182414764.1">
    <property type="nucleotide sequence ID" value="NZ_CP055153.1"/>
</dbReference>
<dbReference type="Gene3D" id="3.90.550.10">
    <property type="entry name" value="Spore Coat Polysaccharide Biosynthesis Protein SpsA, Chain A"/>
    <property type="match status" value="1"/>
</dbReference>
<sequence>MDLSIIIVNFRTFNLTVSCINSIVANLTNLSYEIILIDNAPIEDYSGAFKKVLQNLIYIRSVENIGFGSANNLGIARATGKYILLINSDTLVFDDSLQKCYLAMEADDAEEIGLLGCKLLNEDNSFQSSFYPFRKNTIFNYLITSNWLLNKIFRVNRYFKETNTILEVGDVSGAFMLLRKKVIDKVGGFDPDFFLYCEETEWCRERIAKYFKIIYFPKAAIIHLGGKSAPREPMQIQAKLSRALLWYKKGNIDYILYFFLPI</sequence>
<dbReference type="PANTHER" id="PTHR43179">
    <property type="entry name" value="RHAMNOSYLTRANSFERASE WBBL"/>
    <property type="match status" value="1"/>
</dbReference>
<dbReference type="CDD" id="cd04186">
    <property type="entry name" value="GT_2_like_c"/>
    <property type="match status" value="1"/>
</dbReference>
<reference evidence="5 6" key="1">
    <citation type="submission" date="2020-06" db="EMBL/GenBank/DDBJ databases">
        <authorList>
            <person name="Hwang Y.J."/>
        </authorList>
    </citation>
    <scope>NUCLEOTIDE SEQUENCE [LARGE SCALE GENOMIC DNA]</scope>
    <source>
        <strain evidence="5 6">KUDC8001</strain>
    </source>
</reference>
<dbReference type="InterPro" id="IPR029044">
    <property type="entry name" value="Nucleotide-diphossugar_trans"/>
</dbReference>
<dbReference type="Pfam" id="PF00535">
    <property type="entry name" value="Glycos_transf_2"/>
    <property type="match status" value="1"/>
</dbReference>
<dbReference type="Proteomes" id="UP000514509">
    <property type="component" value="Chromosome"/>
</dbReference>
<dbReference type="KEGG" id="add:HUW48_05720"/>
<name>A0A7L7L5A2_9BACT</name>
<evidence type="ECO:0000256" key="1">
    <source>
        <dbReference type="ARBA" id="ARBA00006739"/>
    </source>
</evidence>
<organism evidence="5 6">
    <name type="scientific">Adhaeribacter radiodurans</name>
    <dbReference type="NCBI Taxonomy" id="2745197"/>
    <lineage>
        <taxon>Bacteria</taxon>
        <taxon>Pseudomonadati</taxon>
        <taxon>Bacteroidota</taxon>
        <taxon>Cytophagia</taxon>
        <taxon>Cytophagales</taxon>
        <taxon>Hymenobacteraceae</taxon>
        <taxon>Adhaeribacter</taxon>
    </lineage>
</organism>
<evidence type="ECO:0000256" key="3">
    <source>
        <dbReference type="ARBA" id="ARBA00022679"/>
    </source>
</evidence>
<proteinExistence type="inferred from homology"/>
<evidence type="ECO:0000259" key="4">
    <source>
        <dbReference type="Pfam" id="PF00535"/>
    </source>
</evidence>
<dbReference type="EMBL" id="CP055153">
    <property type="protein sequence ID" value="QMU27569.1"/>
    <property type="molecule type" value="Genomic_DNA"/>
</dbReference>
<dbReference type="SUPFAM" id="SSF53448">
    <property type="entry name" value="Nucleotide-diphospho-sugar transferases"/>
    <property type="match status" value="1"/>
</dbReference>
<evidence type="ECO:0000313" key="5">
    <source>
        <dbReference type="EMBL" id="QMU27569.1"/>
    </source>
</evidence>
<evidence type="ECO:0000256" key="2">
    <source>
        <dbReference type="ARBA" id="ARBA00022676"/>
    </source>
</evidence>
<feature type="domain" description="Glycosyltransferase 2-like" evidence="4">
    <location>
        <begin position="4"/>
        <end position="186"/>
    </location>
</feature>
<reference evidence="5 6" key="2">
    <citation type="submission" date="2020-08" db="EMBL/GenBank/DDBJ databases">
        <title>Adhaeribacter dokdonensis sp. nov., isolated from the rhizosphere of Elymus tsukushiensis, a plant native to the Dokdo Islands, Republic of Korea.</title>
        <authorList>
            <person name="Ghim S.Y."/>
        </authorList>
    </citation>
    <scope>NUCLEOTIDE SEQUENCE [LARGE SCALE GENOMIC DNA]</scope>
    <source>
        <strain evidence="5 6">KUDC8001</strain>
    </source>
</reference>
<dbReference type="AlphaFoldDB" id="A0A7L7L5A2"/>
<gene>
    <name evidence="5" type="ORF">HUW48_05720</name>
</gene>
<keyword evidence="2" id="KW-0328">Glycosyltransferase</keyword>
<keyword evidence="6" id="KW-1185">Reference proteome</keyword>
<dbReference type="InterPro" id="IPR001173">
    <property type="entry name" value="Glyco_trans_2-like"/>
</dbReference>
<evidence type="ECO:0000313" key="6">
    <source>
        <dbReference type="Proteomes" id="UP000514509"/>
    </source>
</evidence>
<keyword evidence="3 5" id="KW-0808">Transferase</keyword>
<dbReference type="PANTHER" id="PTHR43179:SF12">
    <property type="entry name" value="GALACTOFURANOSYLTRANSFERASE GLFT2"/>
    <property type="match status" value="1"/>
</dbReference>
<dbReference type="GO" id="GO:0016757">
    <property type="term" value="F:glycosyltransferase activity"/>
    <property type="evidence" value="ECO:0007669"/>
    <property type="project" value="UniProtKB-KW"/>
</dbReference>
<protein>
    <submittedName>
        <fullName evidence="5">Glycosyltransferase family 2 protein</fullName>
    </submittedName>
</protein>
<accession>A0A7L7L5A2</accession>